<dbReference type="Gene3D" id="2.40.128.20">
    <property type="match status" value="1"/>
</dbReference>
<evidence type="ECO:0000313" key="7">
    <source>
        <dbReference type="EMBL" id="KAG5844384.1"/>
    </source>
</evidence>
<dbReference type="PANTHER" id="PTHR11967:SF2">
    <property type="entry name" value="ALPHA-1-ACID GLYCOPROTEIN 1"/>
    <property type="match status" value="1"/>
</dbReference>
<evidence type="ECO:0000256" key="3">
    <source>
        <dbReference type="ARBA" id="ARBA00022729"/>
    </source>
</evidence>
<gene>
    <name evidence="7" type="ORF">ANANG_G00161960</name>
</gene>
<dbReference type="Pfam" id="PF00061">
    <property type="entry name" value="Lipocalin"/>
    <property type="match status" value="1"/>
</dbReference>
<feature type="domain" description="Lipocalin/cytosolic fatty-acid binding" evidence="6">
    <location>
        <begin position="38"/>
        <end position="166"/>
    </location>
</feature>
<dbReference type="PANTHER" id="PTHR11967">
    <property type="entry name" value="ALPHA-1-ACID GLYCOPROTEIN"/>
    <property type="match status" value="1"/>
</dbReference>
<comment type="caution">
    <text evidence="7">The sequence shown here is derived from an EMBL/GenBank/DDBJ whole genome shotgun (WGS) entry which is preliminary data.</text>
</comment>
<protein>
    <recommendedName>
        <fullName evidence="6">Lipocalin/cytosolic fatty-acid binding domain-containing protein</fullName>
    </recommendedName>
</protein>
<feature type="chain" id="PRO_5038767192" description="Lipocalin/cytosolic fatty-acid binding domain-containing protein" evidence="5">
    <location>
        <begin position="19"/>
        <end position="196"/>
    </location>
</feature>
<dbReference type="EMBL" id="JAFIRN010000008">
    <property type="protein sequence ID" value="KAG5844384.1"/>
    <property type="molecule type" value="Genomic_DNA"/>
</dbReference>
<keyword evidence="8" id="KW-1185">Reference proteome</keyword>
<name>A0A9D3M8G7_ANGAN</name>
<dbReference type="InterPro" id="IPR000566">
    <property type="entry name" value="Lipocln_cytosolic_FA-bd_dom"/>
</dbReference>
<evidence type="ECO:0000256" key="1">
    <source>
        <dbReference type="ARBA" id="ARBA00004613"/>
    </source>
</evidence>
<keyword evidence="4" id="KW-0325">Glycoprotein</keyword>
<organism evidence="7 8">
    <name type="scientific">Anguilla anguilla</name>
    <name type="common">European freshwater eel</name>
    <name type="synonym">Muraena anguilla</name>
    <dbReference type="NCBI Taxonomy" id="7936"/>
    <lineage>
        <taxon>Eukaryota</taxon>
        <taxon>Metazoa</taxon>
        <taxon>Chordata</taxon>
        <taxon>Craniata</taxon>
        <taxon>Vertebrata</taxon>
        <taxon>Euteleostomi</taxon>
        <taxon>Actinopterygii</taxon>
        <taxon>Neopterygii</taxon>
        <taxon>Teleostei</taxon>
        <taxon>Anguilliformes</taxon>
        <taxon>Anguillidae</taxon>
        <taxon>Anguilla</taxon>
    </lineage>
</organism>
<dbReference type="Proteomes" id="UP001044222">
    <property type="component" value="Chromosome 8"/>
</dbReference>
<evidence type="ECO:0000256" key="5">
    <source>
        <dbReference type="SAM" id="SignalP"/>
    </source>
</evidence>
<comment type="subcellular location">
    <subcellularLocation>
        <location evidence="1">Secreted</location>
    </subcellularLocation>
</comment>
<accession>A0A9D3M8G7</accession>
<dbReference type="InterPro" id="IPR012674">
    <property type="entry name" value="Calycin"/>
</dbReference>
<proteinExistence type="predicted"/>
<dbReference type="GO" id="GO:0005576">
    <property type="term" value="C:extracellular region"/>
    <property type="evidence" value="ECO:0007669"/>
    <property type="project" value="UniProtKB-SubCell"/>
</dbReference>
<evidence type="ECO:0000256" key="4">
    <source>
        <dbReference type="ARBA" id="ARBA00023180"/>
    </source>
</evidence>
<keyword evidence="2" id="KW-0964">Secreted</keyword>
<feature type="signal peptide" evidence="5">
    <location>
        <begin position="1"/>
        <end position="18"/>
    </location>
</feature>
<sequence length="196" mass="21640">MDVLTVAAVLSLLSVSAAKPLNCEDLVQPLALNITQISGKWIFIEGTTDHQEYATVLKTVNGSFIDIVMSHNGTSVIKDRHMMNGQCQYSVHNMTFSDNSFHVLYANGTSTCIILPAGPDSLVLSCIIVEVGDITKSLYIFGRTKTLSQSALEMYRKQVECLEFPKPSFKYDGKLDICPDKEKPAVTEEDKQGDKQ</sequence>
<evidence type="ECO:0000313" key="8">
    <source>
        <dbReference type="Proteomes" id="UP001044222"/>
    </source>
</evidence>
<reference evidence="7" key="1">
    <citation type="submission" date="2021-01" db="EMBL/GenBank/DDBJ databases">
        <title>A chromosome-scale assembly of European eel, Anguilla anguilla.</title>
        <authorList>
            <person name="Henkel C."/>
            <person name="Jong-Raadsen S.A."/>
            <person name="Dufour S."/>
            <person name="Weltzien F.-A."/>
            <person name="Palstra A.P."/>
            <person name="Pelster B."/>
            <person name="Spaink H.P."/>
            <person name="Van Den Thillart G.E."/>
            <person name="Jansen H."/>
            <person name="Zahm M."/>
            <person name="Klopp C."/>
            <person name="Cedric C."/>
            <person name="Louis A."/>
            <person name="Berthelot C."/>
            <person name="Parey E."/>
            <person name="Roest Crollius H."/>
            <person name="Montfort J."/>
            <person name="Robinson-Rechavi M."/>
            <person name="Bucao C."/>
            <person name="Bouchez O."/>
            <person name="Gislard M."/>
            <person name="Lluch J."/>
            <person name="Milhes M."/>
            <person name="Lampietro C."/>
            <person name="Lopez Roques C."/>
            <person name="Donnadieu C."/>
            <person name="Braasch I."/>
            <person name="Desvignes T."/>
            <person name="Postlethwait J."/>
            <person name="Bobe J."/>
            <person name="Guiguen Y."/>
            <person name="Dirks R."/>
        </authorList>
    </citation>
    <scope>NUCLEOTIDE SEQUENCE</scope>
    <source>
        <strain evidence="7">Tag_6206</strain>
        <tissue evidence="7">Liver</tissue>
    </source>
</reference>
<evidence type="ECO:0000256" key="2">
    <source>
        <dbReference type="ARBA" id="ARBA00022525"/>
    </source>
</evidence>
<keyword evidence="3 5" id="KW-0732">Signal</keyword>
<dbReference type="AlphaFoldDB" id="A0A9D3M8G7"/>
<evidence type="ECO:0000259" key="6">
    <source>
        <dbReference type="Pfam" id="PF00061"/>
    </source>
</evidence>
<dbReference type="SUPFAM" id="SSF50814">
    <property type="entry name" value="Lipocalins"/>
    <property type="match status" value="1"/>
</dbReference>